<evidence type="ECO:0000313" key="7">
    <source>
        <dbReference type="EMBL" id="NDW22845.1"/>
    </source>
</evidence>
<dbReference type="EC" id="2.3.2.2" evidence="6"/>
<dbReference type="PANTHER" id="PTHR43881">
    <property type="entry name" value="GAMMA-GLUTAMYLTRANSPEPTIDASE (AFU_ORTHOLOGUE AFUA_4G13580)"/>
    <property type="match status" value="1"/>
</dbReference>
<dbReference type="Gene3D" id="1.10.246.130">
    <property type="match status" value="1"/>
</dbReference>
<keyword evidence="6" id="KW-0317">Glutathione biosynthesis</keyword>
<dbReference type="UniPathway" id="UPA00204"/>
<dbReference type="SUPFAM" id="SSF56235">
    <property type="entry name" value="N-terminal nucleophile aminohydrolases (Ntn hydrolases)"/>
    <property type="match status" value="1"/>
</dbReference>
<keyword evidence="6" id="KW-0378">Hydrolase</keyword>
<feature type="binding site" evidence="5">
    <location>
        <position position="465"/>
    </location>
    <ligand>
        <name>L-glutamate</name>
        <dbReference type="ChEBI" id="CHEBI:29985"/>
    </ligand>
</feature>
<comment type="PTM">
    <text evidence="6">Cleaved by autocatalysis into a large and a small subunit.</text>
</comment>
<dbReference type="GO" id="GO:0006750">
    <property type="term" value="P:glutathione biosynthetic process"/>
    <property type="evidence" value="ECO:0007669"/>
    <property type="project" value="UniProtKB-KW"/>
</dbReference>
<feature type="active site" description="Nucleophile" evidence="4">
    <location>
        <position position="382"/>
    </location>
</feature>
<sequence>MIIKIKSLLTVTSLFITALCVCFGISSSFAYDRVTGKAFASRSEVIAQNGMAATSQPLATQVALDVLKKGGSAVDAAIAANAMLGLVEPTGSGIGGDLFAIVWDANEKKLVGLNASGRSPRTLTKAVFAERGFNKIPKFGPLPVSVPGAVDGWFKLHEKFGKLSMSELLTPAIQYAKNGFPVSELIAYYWQMNTDRIGHYDGFADTFLIDGRVPQKGDIFKNPGLAVTYEKIATGGRDAFYKGDIARTIDAYMEAQGGFLSYQDLASHTSQWVEPVSANYRGYDVWELPPNGQGIAALQILNVLERFDIEGMGFNSADYIHTFVEAKKLAFEDRAKFYADPDFNDIPVDWLISKEYAKERQSLIDMEKAATRVDAGIYEGDTIYLTVADKEGNMVSLIQSNYRGMGSGMTPPGLGFVLQNRGEMFTLEEGHFNEYRPGKRPFHTIIPAFVTRNGRPVMSFGVMGGGTQPQMHAQIIVNVLDFGMNLQEAGDAPRILHSGSSSPTGELMLDGGYVSLESGFSEEVQRELMERGHTLQRVVGAFGGYQAIAWDAKKGVYFGASESRKDGQAAGY</sequence>
<dbReference type="AlphaFoldDB" id="A0A6L9MXW2"/>
<comment type="caution">
    <text evidence="7">The sequence shown here is derived from an EMBL/GenBank/DDBJ whole genome shotgun (WGS) entry which is preliminary data.</text>
</comment>
<gene>
    <name evidence="7" type="primary">ggt</name>
    <name evidence="7" type="ORF">GTW09_15080</name>
</gene>
<comment type="pathway">
    <text evidence="6">Sulfur metabolism; glutathione metabolism.</text>
</comment>
<proteinExistence type="inferred from homology"/>
<reference evidence="7 8" key="1">
    <citation type="submission" date="2020-01" db="EMBL/GenBank/DDBJ databases">
        <title>Genomes of bacteria type strains.</title>
        <authorList>
            <person name="Chen J."/>
            <person name="Zhu S."/>
            <person name="Yang J."/>
        </authorList>
    </citation>
    <scope>NUCLEOTIDE SEQUENCE [LARGE SCALE GENOMIC DNA]</scope>
    <source>
        <strain evidence="7 8">LMG 22958</strain>
    </source>
</reference>
<evidence type="ECO:0000256" key="2">
    <source>
        <dbReference type="ARBA" id="ARBA00001089"/>
    </source>
</evidence>
<dbReference type="Gene3D" id="3.60.20.40">
    <property type="match status" value="1"/>
</dbReference>
<comment type="subunit">
    <text evidence="6">This enzyme consists of two polypeptide chains, which are synthesized in precursor form from a single polypeptide.</text>
</comment>
<dbReference type="GO" id="GO:0036374">
    <property type="term" value="F:glutathione hydrolase activity"/>
    <property type="evidence" value="ECO:0007669"/>
    <property type="project" value="UniProtKB-UniRule"/>
</dbReference>
<dbReference type="InterPro" id="IPR043138">
    <property type="entry name" value="GGT_lsub"/>
</dbReference>
<keyword evidence="6" id="KW-0865">Zymogen</keyword>
<protein>
    <recommendedName>
        <fullName evidence="6">Glutathione hydrolase proenzyme</fullName>
        <ecNumber evidence="6">2.3.2.2</ecNumber>
        <ecNumber evidence="6">3.4.19.13</ecNumber>
    </recommendedName>
    <component>
        <recommendedName>
            <fullName evidence="6">Glutathione hydrolase large chain</fullName>
        </recommendedName>
    </component>
    <component>
        <recommendedName>
            <fullName evidence="6">Glutathione hydrolase small chain</fullName>
        </recommendedName>
    </component>
</protein>
<evidence type="ECO:0000256" key="6">
    <source>
        <dbReference type="RuleBase" id="RU368036"/>
    </source>
</evidence>
<keyword evidence="8" id="KW-1185">Reference proteome</keyword>
<dbReference type="RefSeq" id="WP_163112549.1">
    <property type="nucleotide sequence ID" value="NZ_JAAAWP010000011.1"/>
</dbReference>
<name>A0A6L9MXW2_9ALTE</name>
<dbReference type="PRINTS" id="PR01210">
    <property type="entry name" value="GGTRANSPTASE"/>
</dbReference>
<comment type="catalytic activity">
    <reaction evidence="1 6">
        <text>an S-substituted glutathione + H2O = an S-substituted L-cysteinylglycine + L-glutamate</text>
        <dbReference type="Rhea" id="RHEA:59468"/>
        <dbReference type="ChEBI" id="CHEBI:15377"/>
        <dbReference type="ChEBI" id="CHEBI:29985"/>
        <dbReference type="ChEBI" id="CHEBI:90779"/>
        <dbReference type="ChEBI" id="CHEBI:143103"/>
        <dbReference type="EC" id="3.4.19.13"/>
    </reaction>
</comment>
<dbReference type="NCBIfam" id="TIGR00066">
    <property type="entry name" value="g_glut_trans"/>
    <property type="match status" value="1"/>
</dbReference>
<dbReference type="InterPro" id="IPR043137">
    <property type="entry name" value="GGT_ssub_C"/>
</dbReference>
<dbReference type="InterPro" id="IPR000101">
    <property type="entry name" value="GGT_peptidase"/>
</dbReference>
<keyword evidence="6 7" id="KW-0012">Acyltransferase</keyword>
<accession>A0A6L9MXW2</accession>
<dbReference type="EMBL" id="JAAAWP010000011">
    <property type="protein sequence ID" value="NDW22845.1"/>
    <property type="molecule type" value="Genomic_DNA"/>
</dbReference>
<dbReference type="Proteomes" id="UP000478837">
    <property type="component" value="Unassembled WGS sequence"/>
</dbReference>
<dbReference type="GO" id="GO:0006751">
    <property type="term" value="P:glutathione catabolic process"/>
    <property type="evidence" value="ECO:0007669"/>
    <property type="project" value="UniProtKB-UniRule"/>
</dbReference>
<evidence type="ECO:0000256" key="3">
    <source>
        <dbReference type="ARBA" id="ARBA00047417"/>
    </source>
</evidence>
<evidence type="ECO:0000313" key="8">
    <source>
        <dbReference type="Proteomes" id="UP000478837"/>
    </source>
</evidence>
<dbReference type="PANTHER" id="PTHR43881:SF1">
    <property type="entry name" value="GAMMA-GLUTAMYLTRANSPEPTIDASE (AFU_ORTHOLOGUE AFUA_4G13580)"/>
    <property type="match status" value="1"/>
</dbReference>
<organism evidence="7 8">
    <name type="scientific">Alteromonas hispanica</name>
    <dbReference type="NCBI Taxonomy" id="315421"/>
    <lineage>
        <taxon>Bacteria</taxon>
        <taxon>Pseudomonadati</taxon>
        <taxon>Pseudomonadota</taxon>
        <taxon>Gammaproteobacteria</taxon>
        <taxon>Alteromonadales</taxon>
        <taxon>Alteromonadaceae</taxon>
        <taxon>Alteromonas/Salinimonas group</taxon>
        <taxon>Alteromonas</taxon>
    </lineage>
</organism>
<evidence type="ECO:0000256" key="4">
    <source>
        <dbReference type="PIRSR" id="PIRSR600101-1"/>
    </source>
</evidence>
<comment type="catalytic activity">
    <reaction evidence="3 6">
        <text>an N-terminal (5-L-glutamyl)-[peptide] + an alpha-amino acid = 5-L-glutamyl amino acid + an N-terminal L-alpha-aminoacyl-[peptide]</text>
        <dbReference type="Rhea" id="RHEA:23904"/>
        <dbReference type="Rhea" id="RHEA-COMP:9780"/>
        <dbReference type="Rhea" id="RHEA-COMP:9795"/>
        <dbReference type="ChEBI" id="CHEBI:77644"/>
        <dbReference type="ChEBI" id="CHEBI:78597"/>
        <dbReference type="ChEBI" id="CHEBI:78599"/>
        <dbReference type="ChEBI" id="CHEBI:78608"/>
        <dbReference type="EC" id="2.3.2.2"/>
    </reaction>
</comment>
<dbReference type="InterPro" id="IPR029055">
    <property type="entry name" value="Ntn_hydrolases_N"/>
</dbReference>
<evidence type="ECO:0000256" key="1">
    <source>
        <dbReference type="ARBA" id="ARBA00001049"/>
    </source>
</evidence>
<evidence type="ECO:0000256" key="5">
    <source>
        <dbReference type="PIRSR" id="PIRSR600101-2"/>
    </source>
</evidence>
<dbReference type="InterPro" id="IPR052896">
    <property type="entry name" value="GGT-like_enzyme"/>
</dbReference>
<comment type="catalytic activity">
    <reaction evidence="2 6">
        <text>glutathione + H2O = L-cysteinylglycine + L-glutamate</text>
        <dbReference type="Rhea" id="RHEA:28807"/>
        <dbReference type="ChEBI" id="CHEBI:15377"/>
        <dbReference type="ChEBI" id="CHEBI:29985"/>
        <dbReference type="ChEBI" id="CHEBI:57925"/>
        <dbReference type="ChEBI" id="CHEBI:61694"/>
        <dbReference type="EC" id="3.4.19.13"/>
    </reaction>
</comment>
<comment type="similarity">
    <text evidence="6">Belongs to the gamma-glutamyltransferase family.</text>
</comment>
<dbReference type="GO" id="GO:0103068">
    <property type="term" value="F:leukotriene C4 gamma-glutamyl transferase activity"/>
    <property type="evidence" value="ECO:0007669"/>
    <property type="project" value="UniProtKB-EC"/>
</dbReference>
<dbReference type="Pfam" id="PF01019">
    <property type="entry name" value="G_glu_transpept"/>
    <property type="match status" value="1"/>
</dbReference>
<keyword evidence="6 7" id="KW-0808">Transferase</keyword>
<dbReference type="EC" id="3.4.19.13" evidence="6"/>